<reference evidence="1" key="1">
    <citation type="journal article" date="2007" name="Environ. Microbiol.">
        <title>Quantitative distribution of presumptive archaeal and bacterial nitrifiers in Monterey Bay and the North Pacific Subtropical Gyre.</title>
        <authorList>
            <person name="Mincer T.J."/>
            <person name="Church M.J."/>
            <person name="Taylor L.T."/>
            <person name="Preston C."/>
            <person name="Karl D.M."/>
            <person name="Delong E.F."/>
        </authorList>
    </citation>
    <scope>NUCLEOTIDE SEQUENCE</scope>
</reference>
<organism evidence="1">
    <name type="scientific">uncultured marine Nitrospinaceae bacterium</name>
    <dbReference type="NCBI Taxonomy" id="482920"/>
    <lineage>
        <taxon>Bacteria</taxon>
        <taxon>Pseudomonadati</taxon>
        <taxon>Nitrospinota/Tectimicrobiota group</taxon>
        <taxon>Nitrospinota</taxon>
        <taxon>Nitrospinia</taxon>
        <taxon>Nitrospinales</taxon>
        <taxon>Nitrospinaceae</taxon>
        <taxon>environmental samples</taxon>
    </lineage>
</organism>
<dbReference type="EMBL" id="EF106972">
    <property type="protein sequence ID" value="ABK80570.1"/>
    <property type="molecule type" value="Genomic_DNA"/>
</dbReference>
<name>A4GIX7_9BACT</name>
<sequence>MGLAWPAFTRKTPAISVELTAPIPGNNTPSFPFDDSIFFAKPLYLVSLIKPYLPQIG</sequence>
<dbReference type="AlphaFoldDB" id="A4GIX7"/>
<proteinExistence type="predicted"/>
<protein>
    <submittedName>
        <fullName evidence="1">Uncharacterized protein</fullName>
    </submittedName>
</protein>
<accession>A4GIX7</accession>
<evidence type="ECO:0000313" key="1">
    <source>
        <dbReference type="EMBL" id="ABK80570.1"/>
    </source>
</evidence>